<evidence type="ECO:0000256" key="2">
    <source>
        <dbReference type="SAM" id="MobiDB-lite"/>
    </source>
</evidence>
<dbReference type="AlphaFoldDB" id="A0A0C3S8Q2"/>
<evidence type="ECO:0000313" key="5">
    <source>
        <dbReference type="Proteomes" id="UP000053257"/>
    </source>
</evidence>
<sequence>MNLIDDDPDAKVFLDEAVPPLVQMRDEQRMHVKHLCEDVLLPSQTRSHASSSTSTMNLIDNDPNAKVFLDDAVPPLVQMWDERRMHVKILTSKMFCSPEQRTEIDRLHTSTSPDLTSRMFAESAPGQDAARQLLKSVLLDKESLAMLESKWSKVWSHKWSTKTGSKVRTLYQCVCGYDTQERQNAHQKGSSDPAKRRTGHDYTGCLGHADVTESLENGAIIRVIAYLHHNEACRVAQCIRTPRIPLHPHVVDTALRQFSEGGSINHIQQRNVAMVQNHTYRGMDNVVDPTSCNPLENRPSNWRYSIFPDDFHSLYRQHNKQAYRIDLTIAQEYNVDNWLDPKSTYFKPELQQAVFKYMPRAEEGERVKVCIANEEMRQAAWKYCHTRQLVLDGTFGVASSRLLLWIALAINERGEGVPVALFLFSAPTGNKATHAGYNTNILAELLKYWRDWLDETAPPKTTFSPCAAITDTDVKERGALIRVWDSIILLLCRFHVRQCWTNKRNSVLGKESTPERDHVEKRLQNLEYTILRTAVHAEAQNLLDVERRELQDLSQLPKFSKPVNAGIRFLDYLVENWMQDDLWKGWSMCARHAVAKHMNITVDQVLTTTNHLESLNKTLKWKYLPQWQHSGYRLRFDVLLYHLCVTILPHEYAKLRMFSGYEAWLAVRFPQVISTAARKSNGKSVPPPSSSTASQAWYSPDSKRDQEAKIILQRHLITPIPAGRFYELWATCRSSRDPTLTYHLTIHPSGSATCSCPDWIHRSGACKHLRAFREVVQGWMQSKSLTHPYIFPGTAKEAEAVEATNKRWYGEAYLQSVLQPGAAHVVSPTKTSGVQEYTTDSGPPPPLTHKGNTLPPHNIADTLPSDLDLQQYVDISTDSSAATESPASPRPSRSPSPVDIMMVDSKKAIATQIDQHVRHDIQRVLPLLHGLVNTMSDLEGSITTTCDLEEFKEVIDQLAILKKKIDEPDEAFERGYILHRAAEI</sequence>
<dbReference type="HOGENOM" id="CLU_007844_0_1_1"/>
<dbReference type="OrthoDB" id="2422225at2759"/>
<feature type="region of interest" description="Disordered" evidence="2">
    <location>
        <begin position="678"/>
        <end position="701"/>
    </location>
</feature>
<keyword evidence="5" id="KW-1185">Reference proteome</keyword>
<name>A0A0C3S8Q2_PHLG1</name>
<gene>
    <name evidence="4" type="ORF">PHLGIDRAFT_119764</name>
</gene>
<feature type="compositionally biased region" description="Polar residues" evidence="2">
    <location>
        <begin position="828"/>
        <end position="841"/>
    </location>
</feature>
<accession>A0A0C3S8Q2</accession>
<evidence type="ECO:0000256" key="1">
    <source>
        <dbReference type="PROSITE-ProRule" id="PRU00325"/>
    </source>
</evidence>
<feature type="region of interest" description="Disordered" evidence="2">
    <location>
        <begin position="878"/>
        <end position="898"/>
    </location>
</feature>
<protein>
    <recommendedName>
        <fullName evidence="3">SWIM-type domain-containing protein</fullName>
    </recommendedName>
</protein>
<dbReference type="STRING" id="745531.A0A0C3S8Q2"/>
<evidence type="ECO:0000313" key="4">
    <source>
        <dbReference type="EMBL" id="KIP05535.1"/>
    </source>
</evidence>
<dbReference type="PROSITE" id="PS50966">
    <property type="entry name" value="ZF_SWIM"/>
    <property type="match status" value="1"/>
</dbReference>
<reference evidence="4 5" key="1">
    <citation type="journal article" date="2014" name="PLoS Genet.">
        <title>Analysis of the Phlebiopsis gigantea genome, transcriptome and secretome provides insight into its pioneer colonization strategies of wood.</title>
        <authorList>
            <person name="Hori C."/>
            <person name="Ishida T."/>
            <person name="Igarashi K."/>
            <person name="Samejima M."/>
            <person name="Suzuki H."/>
            <person name="Master E."/>
            <person name="Ferreira P."/>
            <person name="Ruiz-Duenas F.J."/>
            <person name="Held B."/>
            <person name="Canessa P."/>
            <person name="Larrondo L.F."/>
            <person name="Schmoll M."/>
            <person name="Druzhinina I.S."/>
            <person name="Kubicek C.P."/>
            <person name="Gaskell J.A."/>
            <person name="Kersten P."/>
            <person name="St John F."/>
            <person name="Glasner J."/>
            <person name="Sabat G."/>
            <person name="Splinter BonDurant S."/>
            <person name="Syed K."/>
            <person name="Yadav J."/>
            <person name="Mgbeahuruike A.C."/>
            <person name="Kovalchuk A."/>
            <person name="Asiegbu F.O."/>
            <person name="Lackner G."/>
            <person name="Hoffmeister D."/>
            <person name="Rencoret J."/>
            <person name="Gutierrez A."/>
            <person name="Sun H."/>
            <person name="Lindquist E."/>
            <person name="Barry K."/>
            <person name="Riley R."/>
            <person name="Grigoriev I.V."/>
            <person name="Henrissat B."/>
            <person name="Kues U."/>
            <person name="Berka R.M."/>
            <person name="Martinez A.T."/>
            <person name="Covert S.F."/>
            <person name="Blanchette R.A."/>
            <person name="Cullen D."/>
        </authorList>
    </citation>
    <scope>NUCLEOTIDE SEQUENCE [LARGE SCALE GENOMIC DNA]</scope>
    <source>
        <strain evidence="4 5">11061_1 CR5-6</strain>
    </source>
</reference>
<dbReference type="InterPro" id="IPR007527">
    <property type="entry name" value="Znf_SWIM"/>
</dbReference>
<keyword evidence="1" id="KW-0479">Metal-binding</keyword>
<proteinExistence type="predicted"/>
<feature type="domain" description="SWIM-type" evidence="3">
    <location>
        <begin position="742"/>
        <end position="777"/>
    </location>
</feature>
<dbReference type="EMBL" id="KN840541">
    <property type="protein sequence ID" value="KIP05535.1"/>
    <property type="molecule type" value="Genomic_DNA"/>
</dbReference>
<feature type="region of interest" description="Disordered" evidence="2">
    <location>
        <begin position="826"/>
        <end position="863"/>
    </location>
</feature>
<dbReference type="Pfam" id="PF04434">
    <property type="entry name" value="SWIM"/>
    <property type="match status" value="1"/>
</dbReference>
<dbReference type="GO" id="GO:0008270">
    <property type="term" value="F:zinc ion binding"/>
    <property type="evidence" value="ECO:0007669"/>
    <property type="project" value="UniProtKB-KW"/>
</dbReference>
<feature type="compositionally biased region" description="Low complexity" evidence="2">
    <location>
        <begin position="878"/>
        <end position="887"/>
    </location>
</feature>
<keyword evidence="1" id="KW-0862">Zinc</keyword>
<evidence type="ECO:0000259" key="3">
    <source>
        <dbReference type="PROSITE" id="PS50966"/>
    </source>
</evidence>
<keyword evidence="1" id="KW-0863">Zinc-finger</keyword>
<dbReference type="Proteomes" id="UP000053257">
    <property type="component" value="Unassembled WGS sequence"/>
</dbReference>
<organism evidence="4 5">
    <name type="scientific">Phlebiopsis gigantea (strain 11061_1 CR5-6)</name>
    <name type="common">White-rot fungus</name>
    <name type="synonym">Peniophora gigantea</name>
    <dbReference type="NCBI Taxonomy" id="745531"/>
    <lineage>
        <taxon>Eukaryota</taxon>
        <taxon>Fungi</taxon>
        <taxon>Dikarya</taxon>
        <taxon>Basidiomycota</taxon>
        <taxon>Agaricomycotina</taxon>
        <taxon>Agaricomycetes</taxon>
        <taxon>Polyporales</taxon>
        <taxon>Phanerochaetaceae</taxon>
        <taxon>Phlebiopsis</taxon>
    </lineage>
</organism>